<evidence type="ECO:0000313" key="2">
    <source>
        <dbReference type="Proteomes" id="UP000195326"/>
    </source>
</evidence>
<evidence type="ECO:0000313" key="1">
    <source>
        <dbReference type="EMBL" id="OUP60416.1"/>
    </source>
</evidence>
<proteinExistence type="predicted"/>
<reference evidence="2" key="1">
    <citation type="submission" date="2017-04" db="EMBL/GenBank/DDBJ databases">
        <title>Function of individual gut microbiota members based on whole genome sequencing of pure cultures obtained from chicken caecum.</title>
        <authorList>
            <person name="Medvecky M."/>
            <person name="Cejkova D."/>
            <person name="Polansky O."/>
            <person name="Karasova D."/>
            <person name="Kubasova T."/>
            <person name="Cizek A."/>
            <person name="Rychlik I."/>
        </authorList>
    </citation>
    <scope>NUCLEOTIDE SEQUENCE [LARGE SCALE GENOMIC DNA]</scope>
    <source>
        <strain evidence="2">An179</strain>
    </source>
</reference>
<dbReference type="Proteomes" id="UP000195326">
    <property type="component" value="Unassembled WGS sequence"/>
</dbReference>
<organism evidence="1 2">
    <name type="scientific">Butyricicoccus pullicaecorum</name>
    <dbReference type="NCBI Taxonomy" id="501571"/>
    <lineage>
        <taxon>Bacteria</taxon>
        <taxon>Bacillati</taxon>
        <taxon>Bacillota</taxon>
        <taxon>Clostridia</taxon>
        <taxon>Eubacteriales</taxon>
        <taxon>Butyricicoccaceae</taxon>
        <taxon>Butyricicoccus</taxon>
    </lineage>
</organism>
<dbReference type="AlphaFoldDB" id="A0A1Y4LUW5"/>
<comment type="caution">
    <text evidence="1">The sequence shown here is derived from an EMBL/GenBank/DDBJ whole genome shotgun (WGS) entry which is preliminary data.</text>
</comment>
<gene>
    <name evidence="1" type="ORF">B5F15_01555</name>
</gene>
<sequence>MYGPGINQNKQKGKTNRKVGLSRELRVLQDALFFFILVDFRESENQKGSFARCDGRLEALPQDSAAFEKAGETFSICLFAFRLTQSPLCVKIEWNVTKEGL</sequence>
<accession>A0A1Y4LUW5</accession>
<dbReference type="EMBL" id="NFKL01000002">
    <property type="protein sequence ID" value="OUP60416.1"/>
    <property type="molecule type" value="Genomic_DNA"/>
</dbReference>
<name>A0A1Y4LUW5_9FIRM</name>
<protein>
    <submittedName>
        <fullName evidence="1">Uncharacterized protein</fullName>
    </submittedName>
</protein>